<reference evidence="1 2" key="1">
    <citation type="submission" date="2019-12" db="EMBL/GenBank/DDBJ databases">
        <authorList>
            <person name="Jiao W.-B."/>
            <person name="Schneeberger K."/>
        </authorList>
    </citation>
    <scope>NUCLEOTIDE SEQUENCE [LARGE SCALE GENOMIC DNA]</scope>
    <source>
        <strain evidence="2">cv. C24</strain>
    </source>
</reference>
<protein>
    <submittedName>
        <fullName evidence="1">Uncharacterized protein</fullName>
    </submittedName>
</protein>
<sequence length="124" mass="14499">MEKDPDFAVSLLWDGENTPVEVDQVDNLINNIEASVRTADPRYHLAQRKVLAGHENLDFIKENEKSLQVQGFRLIKPPYRERKCVICDGSVQTSRHKRYPYERPYDVADRLILQELLVQKLLCF</sequence>
<dbReference type="EMBL" id="CACSHJ010000095">
    <property type="protein sequence ID" value="CAA0396374.1"/>
    <property type="molecule type" value="Genomic_DNA"/>
</dbReference>
<evidence type="ECO:0000313" key="1">
    <source>
        <dbReference type="EMBL" id="CAA0396374.1"/>
    </source>
</evidence>
<dbReference type="OrthoDB" id="1107153at2759"/>
<evidence type="ECO:0000313" key="2">
    <source>
        <dbReference type="Proteomes" id="UP000434276"/>
    </source>
</evidence>
<dbReference type="AlphaFoldDB" id="A0A5S9XVW9"/>
<name>A0A5S9XVW9_ARATH</name>
<gene>
    <name evidence="1" type="ORF">C24_LOCUS19100</name>
</gene>
<accession>A0A5S9XVW9</accession>
<dbReference type="ExpressionAtlas" id="A0A5S9XVW9">
    <property type="expression patterns" value="baseline and differential"/>
</dbReference>
<organism evidence="1 2">
    <name type="scientific">Arabidopsis thaliana</name>
    <name type="common">Mouse-ear cress</name>
    <dbReference type="NCBI Taxonomy" id="3702"/>
    <lineage>
        <taxon>Eukaryota</taxon>
        <taxon>Viridiplantae</taxon>
        <taxon>Streptophyta</taxon>
        <taxon>Embryophyta</taxon>
        <taxon>Tracheophyta</taxon>
        <taxon>Spermatophyta</taxon>
        <taxon>Magnoliopsida</taxon>
        <taxon>eudicotyledons</taxon>
        <taxon>Gunneridae</taxon>
        <taxon>Pentapetalae</taxon>
        <taxon>rosids</taxon>
        <taxon>malvids</taxon>
        <taxon>Brassicales</taxon>
        <taxon>Brassicaceae</taxon>
        <taxon>Camelineae</taxon>
        <taxon>Arabidopsis</taxon>
    </lineage>
</organism>
<proteinExistence type="predicted"/>
<dbReference type="Proteomes" id="UP000434276">
    <property type="component" value="Unassembled WGS sequence"/>
</dbReference>